<evidence type="ECO:0000256" key="12">
    <source>
        <dbReference type="ARBA" id="ARBA00023136"/>
    </source>
</evidence>
<dbReference type="FunFam" id="3.40.50.300:FF:000001">
    <property type="entry name" value="ATP-dependent zinc metalloprotease FtsH"/>
    <property type="match status" value="1"/>
</dbReference>
<dbReference type="RefSeq" id="WP_145176486.1">
    <property type="nucleotide sequence ID" value="NZ_CP036525.1"/>
</dbReference>
<dbReference type="SMART" id="SM00382">
    <property type="entry name" value="AAA"/>
    <property type="match status" value="1"/>
</dbReference>
<evidence type="ECO:0000256" key="2">
    <source>
        <dbReference type="ARBA" id="ARBA00010044"/>
    </source>
</evidence>
<dbReference type="AlphaFoldDB" id="A0A517NL92"/>
<evidence type="ECO:0000256" key="13">
    <source>
        <dbReference type="ARBA" id="ARBA00061570"/>
    </source>
</evidence>
<keyword evidence="10 14" id="KW-1133">Transmembrane helix</keyword>
<comment type="caution">
    <text evidence="14">Lacks conserved residue(s) required for the propagation of feature annotation.</text>
</comment>
<dbReference type="OrthoDB" id="9809379at2"/>
<comment type="similarity">
    <text evidence="15">Belongs to the AAA ATPase family.</text>
</comment>
<keyword evidence="12 14" id="KW-0472">Membrane</keyword>
<dbReference type="InterPro" id="IPR003959">
    <property type="entry name" value="ATPase_AAA_core"/>
</dbReference>
<dbReference type="SUPFAM" id="SSF52540">
    <property type="entry name" value="P-loop containing nucleoside triphosphate hydrolases"/>
    <property type="match status" value="1"/>
</dbReference>
<feature type="domain" description="AAA+ ATPase" evidence="17">
    <location>
        <begin position="336"/>
        <end position="475"/>
    </location>
</feature>
<name>A0A517NL92_9BACT</name>
<keyword evidence="9 14" id="KW-0067">ATP-binding</keyword>
<dbReference type="GO" id="GO:0030163">
    <property type="term" value="P:protein catabolic process"/>
    <property type="evidence" value="ECO:0007669"/>
    <property type="project" value="UniProtKB-UniRule"/>
</dbReference>
<dbReference type="PANTHER" id="PTHR23076:SF97">
    <property type="entry name" value="ATP-DEPENDENT ZINC METALLOPROTEASE YME1L1"/>
    <property type="match status" value="1"/>
</dbReference>
<feature type="binding site" evidence="14">
    <location>
        <position position="566"/>
    </location>
    <ligand>
        <name>Zn(2+)</name>
        <dbReference type="ChEBI" id="CHEBI:29105"/>
        <note>catalytic</note>
    </ligand>
</feature>
<dbReference type="GO" id="GO:0004176">
    <property type="term" value="F:ATP-dependent peptidase activity"/>
    <property type="evidence" value="ECO:0007669"/>
    <property type="project" value="InterPro"/>
</dbReference>
<accession>A0A517NL92</accession>
<dbReference type="GO" id="GO:0008270">
    <property type="term" value="F:zinc ion binding"/>
    <property type="evidence" value="ECO:0007669"/>
    <property type="project" value="UniProtKB-UniRule"/>
</dbReference>
<evidence type="ECO:0000256" key="8">
    <source>
        <dbReference type="ARBA" id="ARBA00022833"/>
    </source>
</evidence>
<dbReference type="HAMAP" id="MF_01458">
    <property type="entry name" value="FtsH"/>
    <property type="match status" value="1"/>
</dbReference>
<evidence type="ECO:0000256" key="14">
    <source>
        <dbReference type="HAMAP-Rule" id="MF_01458"/>
    </source>
</evidence>
<feature type="active site" evidence="14">
    <location>
        <position position="567"/>
    </location>
</feature>
<keyword evidence="19" id="KW-1185">Reference proteome</keyword>
<evidence type="ECO:0000256" key="4">
    <source>
        <dbReference type="ARBA" id="ARBA00022692"/>
    </source>
</evidence>
<feature type="compositionally biased region" description="Low complexity" evidence="16">
    <location>
        <begin position="95"/>
        <end position="113"/>
    </location>
</feature>
<dbReference type="InterPro" id="IPR000642">
    <property type="entry name" value="Peptidase_M41"/>
</dbReference>
<evidence type="ECO:0000256" key="11">
    <source>
        <dbReference type="ARBA" id="ARBA00023049"/>
    </source>
</evidence>
<evidence type="ECO:0000256" key="7">
    <source>
        <dbReference type="ARBA" id="ARBA00022801"/>
    </source>
</evidence>
<feature type="region of interest" description="Disordered" evidence="16">
    <location>
        <begin position="61"/>
        <end position="167"/>
    </location>
</feature>
<keyword evidence="8 14" id="KW-0862">Zinc</keyword>
<keyword evidence="11 14" id="KW-0482">Metalloprotease</keyword>
<dbReference type="Proteomes" id="UP000318538">
    <property type="component" value="Chromosome"/>
</dbReference>
<dbReference type="Pfam" id="PF00004">
    <property type="entry name" value="AAA"/>
    <property type="match status" value="1"/>
</dbReference>
<feature type="binding site" evidence="14">
    <location>
        <position position="570"/>
    </location>
    <ligand>
        <name>Zn(2+)</name>
        <dbReference type="ChEBI" id="CHEBI:29105"/>
        <note>catalytic</note>
    </ligand>
</feature>
<dbReference type="InterPro" id="IPR005936">
    <property type="entry name" value="FtsH"/>
</dbReference>
<evidence type="ECO:0000256" key="16">
    <source>
        <dbReference type="SAM" id="MobiDB-lite"/>
    </source>
</evidence>
<evidence type="ECO:0000259" key="17">
    <source>
        <dbReference type="SMART" id="SM00382"/>
    </source>
</evidence>
<keyword evidence="5 14" id="KW-0479">Metal-binding</keyword>
<feature type="transmembrane region" description="Helical" evidence="14">
    <location>
        <begin position="15"/>
        <end position="35"/>
    </location>
</feature>
<dbReference type="GO" id="GO:0004222">
    <property type="term" value="F:metalloendopeptidase activity"/>
    <property type="evidence" value="ECO:0007669"/>
    <property type="project" value="InterPro"/>
</dbReference>
<evidence type="ECO:0000313" key="18">
    <source>
        <dbReference type="EMBL" id="QDT07891.1"/>
    </source>
</evidence>
<evidence type="ECO:0000256" key="9">
    <source>
        <dbReference type="ARBA" id="ARBA00022840"/>
    </source>
</evidence>
<comment type="similarity">
    <text evidence="13 14">In the central section; belongs to the AAA ATPase family.</text>
</comment>
<keyword evidence="4 14" id="KW-0812">Transmembrane</keyword>
<dbReference type="Gene3D" id="1.10.8.60">
    <property type="match status" value="1"/>
</dbReference>
<dbReference type="KEGG" id="rlc:K227x_63200"/>
<comment type="subunit">
    <text evidence="14">Homohexamer.</text>
</comment>
<dbReference type="InterPro" id="IPR003593">
    <property type="entry name" value="AAA+_ATPase"/>
</dbReference>
<dbReference type="GO" id="GO:0005524">
    <property type="term" value="F:ATP binding"/>
    <property type="evidence" value="ECO:0007669"/>
    <property type="project" value="UniProtKB-UniRule"/>
</dbReference>
<dbReference type="NCBIfam" id="TIGR01241">
    <property type="entry name" value="FtsH_fam"/>
    <property type="match status" value="1"/>
</dbReference>
<feature type="binding site" evidence="14">
    <location>
        <position position="643"/>
    </location>
    <ligand>
        <name>Zn(2+)</name>
        <dbReference type="ChEBI" id="CHEBI:29105"/>
        <note>catalytic</note>
    </ligand>
</feature>
<dbReference type="GO" id="GO:0006508">
    <property type="term" value="P:proteolysis"/>
    <property type="evidence" value="ECO:0007669"/>
    <property type="project" value="UniProtKB-KW"/>
</dbReference>
<reference evidence="18 19" key="1">
    <citation type="submission" date="2019-02" db="EMBL/GenBank/DDBJ databases">
        <title>Deep-cultivation of Planctomycetes and their phenomic and genomic characterization uncovers novel biology.</title>
        <authorList>
            <person name="Wiegand S."/>
            <person name="Jogler M."/>
            <person name="Boedeker C."/>
            <person name="Pinto D."/>
            <person name="Vollmers J."/>
            <person name="Rivas-Marin E."/>
            <person name="Kohn T."/>
            <person name="Peeters S.H."/>
            <person name="Heuer A."/>
            <person name="Rast P."/>
            <person name="Oberbeckmann S."/>
            <person name="Bunk B."/>
            <person name="Jeske O."/>
            <person name="Meyerdierks A."/>
            <person name="Storesund J.E."/>
            <person name="Kallscheuer N."/>
            <person name="Luecker S."/>
            <person name="Lage O.M."/>
            <person name="Pohl T."/>
            <person name="Merkel B.J."/>
            <person name="Hornburger P."/>
            <person name="Mueller R.-W."/>
            <person name="Bruemmer F."/>
            <person name="Labrenz M."/>
            <person name="Spormann A.M."/>
            <person name="Op den Camp H."/>
            <person name="Overmann J."/>
            <person name="Amann R."/>
            <person name="Jetten M.S.M."/>
            <person name="Mascher T."/>
            <person name="Medema M.H."/>
            <person name="Devos D.P."/>
            <person name="Kaster A.-K."/>
            <person name="Ovreas L."/>
            <person name="Rohde M."/>
            <person name="Galperin M.Y."/>
            <person name="Jogler C."/>
        </authorList>
    </citation>
    <scope>NUCLEOTIDE SEQUENCE [LARGE SCALE GENOMIC DNA]</scope>
    <source>
        <strain evidence="18 19">K22_7</strain>
    </source>
</reference>
<keyword evidence="6 14" id="KW-0547">Nucleotide-binding</keyword>
<keyword evidence="3 14" id="KW-0645">Protease</keyword>
<feature type="binding site" evidence="14">
    <location>
        <begin position="344"/>
        <end position="351"/>
    </location>
    <ligand>
        <name>ATP</name>
        <dbReference type="ChEBI" id="CHEBI:30616"/>
    </ligand>
</feature>
<keyword evidence="14" id="KW-1003">Cell membrane</keyword>
<dbReference type="Pfam" id="PF17862">
    <property type="entry name" value="AAA_lid_3"/>
    <property type="match status" value="1"/>
</dbReference>
<comment type="subcellular location">
    <subcellularLocation>
        <location evidence="14">Cell membrane</location>
        <topology evidence="14">Multi-pass membrane protein</topology>
        <orientation evidence="14">Cytoplasmic side</orientation>
    </subcellularLocation>
    <subcellularLocation>
        <location evidence="1">Membrane</location>
    </subcellularLocation>
</comment>
<evidence type="ECO:0000256" key="15">
    <source>
        <dbReference type="RuleBase" id="RU003651"/>
    </source>
</evidence>
<evidence type="ECO:0000256" key="3">
    <source>
        <dbReference type="ARBA" id="ARBA00022670"/>
    </source>
</evidence>
<dbReference type="InterPro" id="IPR003960">
    <property type="entry name" value="ATPase_AAA_CS"/>
</dbReference>
<protein>
    <recommendedName>
        <fullName evidence="14">ATP-dependent zinc metalloprotease FtsH</fullName>
        <ecNumber evidence="14">3.4.24.-</ecNumber>
    </recommendedName>
</protein>
<feature type="compositionally biased region" description="Acidic residues" evidence="16">
    <location>
        <begin position="79"/>
        <end position="94"/>
    </location>
</feature>
<dbReference type="Pfam" id="PF01434">
    <property type="entry name" value="Peptidase_M41"/>
    <property type="match status" value="1"/>
</dbReference>
<feature type="region of interest" description="Disordered" evidence="16">
    <location>
        <begin position="763"/>
        <end position="782"/>
    </location>
</feature>
<evidence type="ECO:0000256" key="6">
    <source>
        <dbReference type="ARBA" id="ARBA00022741"/>
    </source>
</evidence>
<dbReference type="SUPFAM" id="SSF140990">
    <property type="entry name" value="FtsH protease domain-like"/>
    <property type="match status" value="1"/>
</dbReference>
<dbReference type="Gene3D" id="1.20.58.760">
    <property type="entry name" value="Peptidase M41"/>
    <property type="match status" value="1"/>
</dbReference>
<dbReference type="InterPro" id="IPR037219">
    <property type="entry name" value="Peptidase_M41-like"/>
</dbReference>
<dbReference type="Gene3D" id="3.40.50.300">
    <property type="entry name" value="P-loop containing nucleotide triphosphate hydrolases"/>
    <property type="match status" value="1"/>
</dbReference>
<dbReference type="EC" id="3.4.24.-" evidence="14"/>
<comment type="cofactor">
    <cofactor evidence="14">
        <name>Zn(2+)</name>
        <dbReference type="ChEBI" id="CHEBI:29105"/>
    </cofactor>
    <text evidence="14">Binds 1 zinc ion per subunit.</text>
</comment>
<dbReference type="EMBL" id="CP036525">
    <property type="protein sequence ID" value="QDT07891.1"/>
    <property type="molecule type" value="Genomic_DNA"/>
</dbReference>
<organism evidence="18 19">
    <name type="scientific">Rubripirellula lacrimiformis</name>
    <dbReference type="NCBI Taxonomy" id="1930273"/>
    <lineage>
        <taxon>Bacteria</taxon>
        <taxon>Pseudomonadati</taxon>
        <taxon>Planctomycetota</taxon>
        <taxon>Planctomycetia</taxon>
        <taxon>Pirellulales</taxon>
        <taxon>Pirellulaceae</taxon>
        <taxon>Rubripirellula</taxon>
    </lineage>
</organism>
<comment type="similarity">
    <text evidence="2 14">In the C-terminal section; belongs to the peptidase M41 family.</text>
</comment>
<evidence type="ECO:0000313" key="19">
    <source>
        <dbReference type="Proteomes" id="UP000318538"/>
    </source>
</evidence>
<dbReference type="GO" id="GO:0005886">
    <property type="term" value="C:plasma membrane"/>
    <property type="evidence" value="ECO:0007669"/>
    <property type="project" value="UniProtKB-SubCell"/>
</dbReference>
<proteinExistence type="inferred from homology"/>
<dbReference type="FunFam" id="1.10.8.60:FF:000001">
    <property type="entry name" value="ATP-dependent zinc metalloprotease FtsH"/>
    <property type="match status" value="1"/>
</dbReference>
<keyword evidence="7 14" id="KW-0378">Hydrolase</keyword>
<sequence length="782" mass="84398">MSDNPQRNSEQKPAGNVWLVLVLVTAAVLVSAFLFGNNARSLRYPDLMALLKLSATDQAAATSSTPDTGAAPETLSPADADENGTDQADSDQADSDPAPVDSADGDADAAATKPADDAAKPTDGGEVAAAGDSDKANADDPDGDADSVAREAAKTDSVAGPPVPTLVVTSKKNPEIQIEYSDPQDIEVSDESITGTVMYRSLGVGGTNPKEPAKRVEFQTIRDTLNEAEHERLVAYLDASGVTWDNARPSRFLQDHWPELLMIGIFVVLGVVMLRRIGGVGSPMSFSRSRGKLYSQEELGLSFADTAGIDEAVEEVREIVDFLKNSEKYQSLGGRIPKGVLLVGPPGTGKTLLAKAIAGEAGVPFFSLSGSDFVEMYVGVGAARVRDMFQQATNRAPCIIFIDELDALGKSRSGSAVGGHDEREQTLNALLVEMDGFVSNSGVIVIAATNRPETLDPALLRPGRFDRHVLVDRPDVGGREAILKVHVKNVKLDEQVDLKEIASITPGFVGADLANLVNEAALLAARAEKRAVSIDQFNEAVERVTAGLEKKNRVMNADEKIRVAYHEAGHAIVAAALPNTDPVHKVSIIPRGLAALGYTMQRPESERYLMTKTELESNMKVLLAGTLTEEMTFQDISTGAQNDLERCTEIARSMVMDYGMSRLGRINLRRSNRSAFLAGGGEGYQTMHSEEMAKMIDKEVTRIIDDSLTQTREILEQRRDVLEAVTQRLLEVEAIDNDELMRLIRENSRGPWLVPGTVNEKPLAKLRPDDRSNTNQDLADRG</sequence>
<dbReference type="FunFam" id="1.20.58.760:FF:000001">
    <property type="entry name" value="ATP-dependent zinc metalloprotease FtsH"/>
    <property type="match status" value="1"/>
</dbReference>
<dbReference type="PANTHER" id="PTHR23076">
    <property type="entry name" value="METALLOPROTEASE M41 FTSH"/>
    <property type="match status" value="1"/>
</dbReference>
<comment type="function">
    <text evidence="14">Acts as a processive, ATP-dependent zinc metallopeptidase for both cytoplasmic and membrane proteins. Plays a role in the quality control of integral membrane proteins.</text>
</comment>
<dbReference type="GO" id="GO:0016887">
    <property type="term" value="F:ATP hydrolysis activity"/>
    <property type="evidence" value="ECO:0007669"/>
    <property type="project" value="UniProtKB-UniRule"/>
</dbReference>
<dbReference type="InterPro" id="IPR027417">
    <property type="entry name" value="P-loop_NTPase"/>
</dbReference>
<dbReference type="InterPro" id="IPR041569">
    <property type="entry name" value="AAA_lid_3"/>
</dbReference>
<gene>
    <name evidence="18" type="primary">ftsH4_2</name>
    <name evidence="14" type="synonym">ftsH</name>
    <name evidence="18" type="ORF">K227x_63200</name>
</gene>
<evidence type="ECO:0000256" key="10">
    <source>
        <dbReference type="ARBA" id="ARBA00022989"/>
    </source>
</evidence>
<dbReference type="CDD" id="cd19501">
    <property type="entry name" value="RecA-like_FtsH"/>
    <property type="match status" value="1"/>
</dbReference>
<dbReference type="PROSITE" id="PS00674">
    <property type="entry name" value="AAA"/>
    <property type="match status" value="1"/>
</dbReference>
<evidence type="ECO:0000256" key="5">
    <source>
        <dbReference type="ARBA" id="ARBA00022723"/>
    </source>
</evidence>
<evidence type="ECO:0000256" key="1">
    <source>
        <dbReference type="ARBA" id="ARBA00004370"/>
    </source>
</evidence>